<name>A0AAD9RCC1_9HYME</name>
<reference evidence="2" key="2">
    <citation type="journal article" date="2023" name="Commun. Biol.">
        <title>Intrasexual cuticular hydrocarbon dimorphism in a wasp sheds light on hydrocarbon biosynthesis genes in Hymenoptera.</title>
        <authorList>
            <person name="Moris V.C."/>
            <person name="Podsiadlowski L."/>
            <person name="Martin S."/>
            <person name="Oeyen J.P."/>
            <person name="Donath A."/>
            <person name="Petersen M."/>
            <person name="Wilbrandt J."/>
            <person name="Misof B."/>
            <person name="Liedtke D."/>
            <person name="Thamm M."/>
            <person name="Scheiner R."/>
            <person name="Schmitt T."/>
            <person name="Niehuis O."/>
        </authorList>
    </citation>
    <scope>NUCLEOTIDE SEQUENCE</scope>
    <source>
        <strain evidence="2">GBR_01_08_01A</strain>
    </source>
</reference>
<dbReference type="AlphaFoldDB" id="A0AAD9RCC1"/>
<accession>A0AAD9RCC1</accession>
<dbReference type="EMBL" id="JAIFRP010004405">
    <property type="protein sequence ID" value="KAK2576835.1"/>
    <property type="molecule type" value="Genomic_DNA"/>
</dbReference>
<keyword evidence="3" id="KW-1185">Reference proteome</keyword>
<proteinExistence type="predicted"/>
<reference evidence="2" key="1">
    <citation type="submission" date="2021-08" db="EMBL/GenBank/DDBJ databases">
        <authorList>
            <person name="Misof B."/>
            <person name="Oliver O."/>
            <person name="Podsiadlowski L."/>
            <person name="Donath A."/>
            <person name="Peters R."/>
            <person name="Mayer C."/>
            <person name="Rust J."/>
            <person name="Gunkel S."/>
            <person name="Lesny P."/>
            <person name="Martin S."/>
            <person name="Oeyen J.P."/>
            <person name="Petersen M."/>
            <person name="Panagiotis P."/>
            <person name="Wilbrandt J."/>
            <person name="Tanja T."/>
        </authorList>
    </citation>
    <scope>NUCLEOTIDE SEQUENCE</scope>
    <source>
        <strain evidence="2">GBR_01_08_01A</strain>
        <tissue evidence="2">Thorax + abdomen</tissue>
    </source>
</reference>
<protein>
    <submittedName>
        <fullName evidence="2">Uncharacterized protein</fullName>
    </submittedName>
</protein>
<organism evidence="2 3">
    <name type="scientific">Odynerus spinipes</name>
    <dbReference type="NCBI Taxonomy" id="1348599"/>
    <lineage>
        <taxon>Eukaryota</taxon>
        <taxon>Metazoa</taxon>
        <taxon>Ecdysozoa</taxon>
        <taxon>Arthropoda</taxon>
        <taxon>Hexapoda</taxon>
        <taxon>Insecta</taxon>
        <taxon>Pterygota</taxon>
        <taxon>Neoptera</taxon>
        <taxon>Endopterygota</taxon>
        <taxon>Hymenoptera</taxon>
        <taxon>Apocrita</taxon>
        <taxon>Aculeata</taxon>
        <taxon>Vespoidea</taxon>
        <taxon>Vespidae</taxon>
        <taxon>Eumeninae</taxon>
        <taxon>Odynerus</taxon>
    </lineage>
</organism>
<evidence type="ECO:0000313" key="2">
    <source>
        <dbReference type="EMBL" id="KAK2576835.1"/>
    </source>
</evidence>
<feature type="region of interest" description="Disordered" evidence="1">
    <location>
        <begin position="45"/>
        <end position="74"/>
    </location>
</feature>
<gene>
    <name evidence="2" type="ORF">KPH14_005468</name>
</gene>
<sequence>MESWENSYPTRRESPESVNEIMSRTFLHVGVEVLEKRTESVEEGNFLDDRTRREFSPPEGQQVQDSRGAGIPTVEDSSMLYDTSQVFELPEYKRHSITKSILIELSFNHVQFPFFAIKAL</sequence>
<feature type="compositionally biased region" description="Basic and acidic residues" evidence="1">
    <location>
        <begin position="47"/>
        <end position="56"/>
    </location>
</feature>
<comment type="caution">
    <text evidence="2">The sequence shown here is derived from an EMBL/GenBank/DDBJ whole genome shotgun (WGS) entry which is preliminary data.</text>
</comment>
<evidence type="ECO:0000313" key="3">
    <source>
        <dbReference type="Proteomes" id="UP001258017"/>
    </source>
</evidence>
<evidence type="ECO:0000256" key="1">
    <source>
        <dbReference type="SAM" id="MobiDB-lite"/>
    </source>
</evidence>
<dbReference type="Proteomes" id="UP001258017">
    <property type="component" value="Unassembled WGS sequence"/>
</dbReference>